<protein>
    <submittedName>
        <fullName evidence="5">Cytochrome c-type biogenesis protein CcmE</fullName>
    </submittedName>
</protein>
<dbReference type="Gene3D" id="2.40.50.140">
    <property type="entry name" value="Nucleic acid-binding proteins"/>
    <property type="match status" value="1"/>
</dbReference>
<evidence type="ECO:0000313" key="6">
    <source>
        <dbReference type="Proteomes" id="UP000184533"/>
    </source>
</evidence>
<dbReference type="EMBL" id="FQVC01000009">
    <property type="protein sequence ID" value="SHF54847.1"/>
    <property type="molecule type" value="Genomic_DNA"/>
</dbReference>
<keyword evidence="3" id="KW-0201">Cytochrome c-type biogenesis</keyword>
<evidence type="ECO:0000256" key="3">
    <source>
        <dbReference type="ARBA" id="ARBA00022748"/>
    </source>
</evidence>
<dbReference type="GO" id="GO:0005886">
    <property type="term" value="C:plasma membrane"/>
    <property type="evidence" value="ECO:0007669"/>
    <property type="project" value="InterPro"/>
</dbReference>
<evidence type="ECO:0000256" key="4">
    <source>
        <dbReference type="ARBA" id="ARBA00023136"/>
    </source>
</evidence>
<keyword evidence="2" id="KW-0479">Metal-binding</keyword>
<accession>A0A1M5CJR8</accession>
<evidence type="ECO:0000256" key="1">
    <source>
        <dbReference type="ARBA" id="ARBA00004370"/>
    </source>
</evidence>
<dbReference type="GO" id="GO:0020037">
    <property type="term" value="F:heme binding"/>
    <property type="evidence" value="ECO:0007669"/>
    <property type="project" value="InterPro"/>
</dbReference>
<dbReference type="InterPro" id="IPR004329">
    <property type="entry name" value="CcmE"/>
</dbReference>
<dbReference type="Proteomes" id="UP000184533">
    <property type="component" value="Unassembled WGS sequence"/>
</dbReference>
<dbReference type="RefSeq" id="WP_052950522.1">
    <property type="nucleotide sequence ID" value="NZ_FQVC01000009.1"/>
</dbReference>
<keyword evidence="2" id="KW-0408">Iron</keyword>
<evidence type="ECO:0000313" key="5">
    <source>
        <dbReference type="EMBL" id="SHF54847.1"/>
    </source>
</evidence>
<dbReference type="SUPFAM" id="SSF82093">
    <property type="entry name" value="Heme chaperone CcmE"/>
    <property type="match status" value="1"/>
</dbReference>
<keyword evidence="2" id="KW-0349">Heme</keyword>
<organism evidence="5 6">
    <name type="scientific">Devosia limi DSM 17137</name>
    <dbReference type="NCBI Taxonomy" id="1121477"/>
    <lineage>
        <taxon>Bacteria</taxon>
        <taxon>Pseudomonadati</taxon>
        <taxon>Pseudomonadota</taxon>
        <taxon>Alphaproteobacteria</taxon>
        <taxon>Hyphomicrobiales</taxon>
        <taxon>Devosiaceae</taxon>
        <taxon>Devosia</taxon>
    </lineage>
</organism>
<gene>
    <name evidence="5" type="ORF">SAMN02745223_02944</name>
</gene>
<dbReference type="OrthoDB" id="9793584at2"/>
<dbReference type="GO" id="GO:0017004">
    <property type="term" value="P:cytochrome complex assembly"/>
    <property type="evidence" value="ECO:0007669"/>
    <property type="project" value="UniProtKB-KW"/>
</dbReference>
<dbReference type="AlphaFoldDB" id="A0A1M5CJR8"/>
<keyword evidence="4" id="KW-0472">Membrane</keyword>
<name>A0A1M5CJR8_9HYPH</name>
<sequence length="111" mass="12128">MTMRAATDELGPGWAIELAGLVKDGIWGCDGQEYPFGVTDGPSDRAPSYAGLSPNLFRERRSGIARSSIRREGGFTADNVLYRRDNNYVCKDVVDATKVGGKWWPETAGDI</sequence>
<dbReference type="Pfam" id="PF03100">
    <property type="entry name" value="CcmE"/>
    <property type="match status" value="1"/>
</dbReference>
<evidence type="ECO:0000256" key="2">
    <source>
        <dbReference type="ARBA" id="ARBA00022617"/>
    </source>
</evidence>
<dbReference type="GO" id="GO:0017003">
    <property type="term" value="P:protein-heme linkage"/>
    <property type="evidence" value="ECO:0007669"/>
    <property type="project" value="InterPro"/>
</dbReference>
<comment type="subcellular location">
    <subcellularLocation>
        <location evidence="1">Membrane</location>
    </subcellularLocation>
</comment>
<dbReference type="InterPro" id="IPR012340">
    <property type="entry name" value="NA-bd_OB-fold"/>
</dbReference>
<proteinExistence type="predicted"/>
<dbReference type="InterPro" id="IPR036127">
    <property type="entry name" value="CcmE-like_sf"/>
</dbReference>
<reference evidence="5 6" key="1">
    <citation type="submission" date="2016-11" db="EMBL/GenBank/DDBJ databases">
        <authorList>
            <person name="Jaros S."/>
            <person name="Januszkiewicz K."/>
            <person name="Wedrychowicz H."/>
        </authorList>
    </citation>
    <scope>NUCLEOTIDE SEQUENCE [LARGE SCALE GENOMIC DNA]</scope>
    <source>
        <strain evidence="5 6">DSM 17137</strain>
    </source>
</reference>